<organism evidence="4 5">
    <name type="scientific">Micromonospora sonchi</name>
    <dbReference type="NCBI Taxonomy" id="1763543"/>
    <lineage>
        <taxon>Bacteria</taxon>
        <taxon>Bacillati</taxon>
        <taxon>Actinomycetota</taxon>
        <taxon>Actinomycetes</taxon>
        <taxon>Micromonosporales</taxon>
        <taxon>Micromonosporaceae</taxon>
        <taxon>Micromonospora</taxon>
    </lineage>
</organism>
<reference evidence="4" key="2">
    <citation type="submission" date="2020-09" db="EMBL/GenBank/DDBJ databases">
        <authorList>
            <person name="Sun Q."/>
            <person name="Zhou Y."/>
        </authorList>
    </citation>
    <scope>NUCLEOTIDE SEQUENCE</scope>
    <source>
        <strain evidence="4">CGMCC 4.7312</strain>
    </source>
</reference>
<keyword evidence="3" id="KW-0732">Signal</keyword>
<reference evidence="4" key="1">
    <citation type="journal article" date="2014" name="Int. J. Syst. Evol. Microbiol.">
        <title>Complete genome sequence of Corynebacterium casei LMG S-19264T (=DSM 44701T), isolated from a smear-ripened cheese.</title>
        <authorList>
            <consortium name="US DOE Joint Genome Institute (JGI-PGF)"/>
            <person name="Walter F."/>
            <person name="Albersmeier A."/>
            <person name="Kalinowski J."/>
            <person name="Ruckert C."/>
        </authorList>
    </citation>
    <scope>NUCLEOTIDE SEQUENCE</scope>
    <source>
        <strain evidence="4">CGMCC 4.7312</strain>
    </source>
</reference>
<feature type="chain" id="PRO_5036790019" description="DUF916 domain-containing protein" evidence="3">
    <location>
        <begin position="31"/>
        <end position="352"/>
    </location>
</feature>
<proteinExistence type="predicted"/>
<feature type="region of interest" description="Disordered" evidence="1">
    <location>
        <begin position="330"/>
        <end position="352"/>
    </location>
</feature>
<evidence type="ECO:0000256" key="2">
    <source>
        <dbReference type="SAM" id="Phobius"/>
    </source>
</evidence>
<keyword evidence="2" id="KW-0812">Transmembrane</keyword>
<dbReference type="RefSeq" id="WP_189048877.1">
    <property type="nucleotide sequence ID" value="NZ_BMNB01000033.1"/>
</dbReference>
<comment type="caution">
    <text evidence="4">The sequence shown here is derived from an EMBL/GenBank/DDBJ whole genome shotgun (WGS) entry which is preliminary data.</text>
</comment>
<evidence type="ECO:0008006" key="6">
    <source>
        <dbReference type="Google" id="ProtNLM"/>
    </source>
</evidence>
<gene>
    <name evidence="4" type="ORF">GCM10011608_51830</name>
</gene>
<evidence type="ECO:0000256" key="3">
    <source>
        <dbReference type="SAM" id="SignalP"/>
    </source>
</evidence>
<protein>
    <recommendedName>
        <fullName evidence="6">DUF916 domain-containing protein</fullName>
    </recommendedName>
</protein>
<dbReference type="EMBL" id="BMNB01000033">
    <property type="protein sequence ID" value="GGM60434.1"/>
    <property type="molecule type" value="Genomic_DNA"/>
</dbReference>
<keyword evidence="2" id="KW-1133">Transmembrane helix</keyword>
<keyword evidence="5" id="KW-1185">Reference proteome</keyword>
<evidence type="ECO:0000313" key="5">
    <source>
        <dbReference type="Proteomes" id="UP000608890"/>
    </source>
</evidence>
<accession>A0A917X3U1</accession>
<feature type="region of interest" description="Disordered" evidence="1">
    <location>
        <begin position="33"/>
        <end position="52"/>
    </location>
</feature>
<dbReference type="Proteomes" id="UP000608890">
    <property type="component" value="Unassembled WGS sequence"/>
</dbReference>
<name>A0A917X3U1_9ACTN</name>
<feature type="compositionally biased region" description="Basic and acidic residues" evidence="1">
    <location>
        <begin position="330"/>
        <end position="339"/>
    </location>
</feature>
<evidence type="ECO:0000256" key="1">
    <source>
        <dbReference type="SAM" id="MobiDB-lite"/>
    </source>
</evidence>
<feature type="compositionally biased region" description="Polar residues" evidence="1">
    <location>
        <begin position="36"/>
        <end position="49"/>
    </location>
</feature>
<evidence type="ECO:0000313" key="4">
    <source>
        <dbReference type="EMBL" id="GGM60434.1"/>
    </source>
</evidence>
<dbReference type="AlphaFoldDB" id="A0A917X3U1"/>
<keyword evidence="2" id="KW-0472">Membrane</keyword>
<feature type="transmembrane region" description="Helical" evidence="2">
    <location>
        <begin position="293"/>
        <end position="313"/>
    </location>
</feature>
<sequence>MTRTSSRALPRLLAALAVLLVAAPIAPAAAAEPTKPSVTWSVQPANQNGPDGRRWIERTLDPGQVVTEHLAVRNFSDSAVVFSLKAADGYLTDKGRFNMLPSNEKSVDGGTWITVQEKVSVGAKETKVVPFTITVPTDASPGDHPAGIAATVTSSGGTVAVESRVGFRVMLRASGTITASMAIENLTATYTPSWNPFAGGTVRIGYTATNTGNVAVTGGGQVTVAELFGLMERDTPAQIEEMLRGGDRAVETRVNGVWGLGPMRATVEVTPAVLGGDATGADIRTTSATVTTWALPWAQLIIALALGVLVFAARTVTRRRKQRLAQLLDQARKEGRTQARETPLADAPPKSS</sequence>
<feature type="signal peptide" evidence="3">
    <location>
        <begin position="1"/>
        <end position="30"/>
    </location>
</feature>